<evidence type="ECO:0000313" key="2">
    <source>
        <dbReference type="Proteomes" id="UP001152320"/>
    </source>
</evidence>
<dbReference type="EMBL" id="JAIZAY010000001">
    <property type="protein sequence ID" value="KAJ8050461.1"/>
    <property type="molecule type" value="Genomic_DNA"/>
</dbReference>
<accession>A0A9Q1HLY2</accession>
<sequence length="54" mass="6470">MKLEQNGTLVIEHFQHYELQNCGMLYQSLCVPPIQYFSFKTTLKTYYFKLAFNV</sequence>
<evidence type="ECO:0000313" key="1">
    <source>
        <dbReference type="EMBL" id="KAJ8050461.1"/>
    </source>
</evidence>
<organism evidence="1 2">
    <name type="scientific">Holothuria leucospilota</name>
    <name type="common">Black long sea cucumber</name>
    <name type="synonym">Mertensiothuria leucospilota</name>
    <dbReference type="NCBI Taxonomy" id="206669"/>
    <lineage>
        <taxon>Eukaryota</taxon>
        <taxon>Metazoa</taxon>
        <taxon>Echinodermata</taxon>
        <taxon>Eleutherozoa</taxon>
        <taxon>Echinozoa</taxon>
        <taxon>Holothuroidea</taxon>
        <taxon>Aspidochirotacea</taxon>
        <taxon>Aspidochirotida</taxon>
        <taxon>Holothuriidae</taxon>
        <taxon>Holothuria</taxon>
    </lineage>
</organism>
<dbReference type="AlphaFoldDB" id="A0A9Q1HLY2"/>
<reference evidence="1" key="1">
    <citation type="submission" date="2021-10" db="EMBL/GenBank/DDBJ databases">
        <title>Tropical sea cucumber genome reveals ecological adaptation and Cuvierian tubules defense mechanism.</title>
        <authorList>
            <person name="Chen T."/>
        </authorList>
    </citation>
    <scope>NUCLEOTIDE SEQUENCE</scope>
    <source>
        <strain evidence="1">Nanhai2018</strain>
        <tissue evidence="1">Muscle</tissue>
    </source>
</reference>
<keyword evidence="2" id="KW-1185">Reference proteome</keyword>
<dbReference type="Proteomes" id="UP001152320">
    <property type="component" value="Chromosome 1"/>
</dbReference>
<protein>
    <submittedName>
        <fullName evidence="1">Uncharacterized protein</fullName>
    </submittedName>
</protein>
<comment type="caution">
    <text evidence="1">The sequence shown here is derived from an EMBL/GenBank/DDBJ whole genome shotgun (WGS) entry which is preliminary data.</text>
</comment>
<proteinExistence type="predicted"/>
<gene>
    <name evidence="1" type="ORF">HOLleu_03674</name>
</gene>
<name>A0A9Q1HLY2_HOLLE</name>